<evidence type="ECO:0000313" key="10">
    <source>
        <dbReference type="EMBL" id="MBM0103123.1"/>
    </source>
</evidence>
<evidence type="ECO:0000256" key="7">
    <source>
        <dbReference type="ARBA" id="ARBA00023239"/>
    </source>
</evidence>
<evidence type="ECO:0000256" key="3">
    <source>
        <dbReference type="ARBA" id="ARBA00022813"/>
    </source>
</evidence>
<keyword evidence="4" id="KW-0745">Spermidine biosynthesis</keyword>
<evidence type="ECO:0000256" key="9">
    <source>
        <dbReference type="ARBA" id="ARBA00023317"/>
    </source>
</evidence>
<sequence>MRDLAPDIVRQRLLIEGYYSIDVDRSAVEKYLVGIAAHLGLRTYGTPIVHAPGGAGKDDNEGFDAFIPLIDSGISLYVWSRKRFFATVLFTCKSFDVAAACQFTRSYFGAQEVEHCPF</sequence>
<keyword evidence="11" id="KW-1185">Reference proteome</keyword>
<organism evidence="10 11">
    <name type="scientific">Steroidobacter gossypii</name>
    <dbReference type="NCBI Taxonomy" id="2805490"/>
    <lineage>
        <taxon>Bacteria</taxon>
        <taxon>Pseudomonadati</taxon>
        <taxon>Pseudomonadota</taxon>
        <taxon>Gammaproteobacteria</taxon>
        <taxon>Steroidobacterales</taxon>
        <taxon>Steroidobacteraceae</taxon>
        <taxon>Steroidobacter</taxon>
    </lineage>
</organism>
<comment type="cofactor">
    <cofactor evidence="1">
        <name>pyruvate</name>
        <dbReference type="ChEBI" id="CHEBI:15361"/>
    </cofactor>
</comment>
<proteinExistence type="predicted"/>
<comment type="caution">
    <text evidence="10">The sequence shown here is derived from an EMBL/GenBank/DDBJ whole genome shotgun (WGS) entry which is preliminary data.</text>
</comment>
<dbReference type="InterPro" id="IPR003826">
    <property type="entry name" value="AdoMetDC_fam_prok"/>
</dbReference>
<accession>A0ABS1WQ78</accession>
<dbReference type="InterPro" id="IPR016067">
    <property type="entry name" value="S-AdoMet_deCO2ase_core"/>
</dbReference>
<evidence type="ECO:0000256" key="2">
    <source>
        <dbReference type="ARBA" id="ARBA00022793"/>
    </source>
</evidence>
<evidence type="ECO:0000256" key="5">
    <source>
        <dbReference type="ARBA" id="ARBA00023115"/>
    </source>
</evidence>
<keyword evidence="9" id="KW-0670">Pyruvate</keyword>
<keyword evidence="2" id="KW-0210">Decarboxylase</keyword>
<evidence type="ECO:0000256" key="6">
    <source>
        <dbReference type="ARBA" id="ARBA00023145"/>
    </source>
</evidence>
<dbReference type="Proteomes" id="UP000661077">
    <property type="component" value="Unassembled WGS sequence"/>
</dbReference>
<keyword evidence="7" id="KW-0456">Lyase</keyword>
<keyword evidence="5" id="KW-0620">Polyamine biosynthesis</keyword>
<evidence type="ECO:0000256" key="4">
    <source>
        <dbReference type="ARBA" id="ARBA00023066"/>
    </source>
</evidence>
<keyword evidence="8" id="KW-0704">Schiff base</keyword>
<dbReference type="Pfam" id="PF02675">
    <property type="entry name" value="AdoMet_dc"/>
    <property type="match status" value="1"/>
</dbReference>
<dbReference type="SUPFAM" id="SSF56276">
    <property type="entry name" value="S-adenosylmethionine decarboxylase"/>
    <property type="match status" value="1"/>
</dbReference>
<name>A0ABS1WQ78_9GAMM</name>
<keyword evidence="6" id="KW-0865">Zymogen</keyword>
<dbReference type="RefSeq" id="WP_203165110.1">
    <property type="nucleotide sequence ID" value="NZ_JAEVLS010000001.1"/>
</dbReference>
<keyword evidence="3" id="KW-0068">Autocatalytic cleavage</keyword>
<reference evidence="10 11" key="1">
    <citation type="journal article" date="2021" name="Int. J. Syst. Evol. Microbiol.">
        <title>Steroidobacter gossypii sp. nov., isolated from soil of cotton cropping field.</title>
        <authorList>
            <person name="Huang R."/>
            <person name="Yang S."/>
            <person name="Zhen C."/>
            <person name="Liu W."/>
        </authorList>
    </citation>
    <scope>NUCLEOTIDE SEQUENCE [LARGE SCALE GENOMIC DNA]</scope>
    <source>
        <strain evidence="10 11">S1-65</strain>
    </source>
</reference>
<evidence type="ECO:0000313" key="11">
    <source>
        <dbReference type="Proteomes" id="UP000661077"/>
    </source>
</evidence>
<evidence type="ECO:0000256" key="1">
    <source>
        <dbReference type="ARBA" id="ARBA00001928"/>
    </source>
</evidence>
<dbReference type="Gene3D" id="3.60.90.10">
    <property type="entry name" value="S-adenosylmethionine decarboxylase"/>
    <property type="match status" value="1"/>
</dbReference>
<gene>
    <name evidence="10" type="ORF">JM946_00115</name>
</gene>
<evidence type="ECO:0000256" key="8">
    <source>
        <dbReference type="ARBA" id="ARBA00023270"/>
    </source>
</evidence>
<protein>
    <submittedName>
        <fullName evidence="10">S-adenosylmethionine decarboxylase</fullName>
    </submittedName>
</protein>
<dbReference type="EMBL" id="JAEVLS010000001">
    <property type="protein sequence ID" value="MBM0103123.1"/>
    <property type="molecule type" value="Genomic_DNA"/>
</dbReference>